<sequence>MKAVKLRPFIPSGQDYTLAQRFFEDLGFEKVYSNDGLSIFRMGEQEFFLQNFHNQEFQENFMVELIVEDLDGWWTHIQAVVRENNYPVKIKEPTIYPWGKREINLIDLSGVCWHISEATK</sequence>
<protein>
    <recommendedName>
        <fullName evidence="3">Glyoxalase</fullName>
    </recommendedName>
</protein>
<gene>
    <name evidence="1" type="ORF">K0U00_10225</name>
</gene>
<evidence type="ECO:0000313" key="2">
    <source>
        <dbReference type="Proteomes" id="UP001519887"/>
    </source>
</evidence>
<proteinExistence type="predicted"/>
<dbReference type="InterPro" id="IPR029068">
    <property type="entry name" value="Glyas_Bleomycin-R_OHBP_Dase"/>
</dbReference>
<organism evidence="1 2">
    <name type="scientific">Paenibacillus sepulcri</name>
    <dbReference type="NCBI Taxonomy" id="359917"/>
    <lineage>
        <taxon>Bacteria</taxon>
        <taxon>Bacillati</taxon>
        <taxon>Bacillota</taxon>
        <taxon>Bacilli</taxon>
        <taxon>Bacillales</taxon>
        <taxon>Paenibacillaceae</taxon>
        <taxon>Paenibacillus</taxon>
    </lineage>
</organism>
<dbReference type="SUPFAM" id="SSF54593">
    <property type="entry name" value="Glyoxalase/Bleomycin resistance protein/Dihydroxybiphenyl dioxygenase"/>
    <property type="match status" value="1"/>
</dbReference>
<dbReference type="Gene3D" id="3.10.180.10">
    <property type="entry name" value="2,3-Dihydroxybiphenyl 1,2-Dioxygenase, domain 1"/>
    <property type="match status" value="1"/>
</dbReference>
<reference evidence="1 2" key="1">
    <citation type="submission" date="2021-07" db="EMBL/GenBank/DDBJ databases">
        <title>Paenibacillus radiodurans sp. nov., isolated from the southeastern edge of Tengger Desert.</title>
        <authorList>
            <person name="Zhang G."/>
        </authorList>
    </citation>
    <scope>NUCLEOTIDE SEQUENCE [LARGE SCALE GENOMIC DNA]</scope>
    <source>
        <strain evidence="1 2">CCM 7311</strain>
    </source>
</reference>
<dbReference type="Proteomes" id="UP001519887">
    <property type="component" value="Unassembled WGS sequence"/>
</dbReference>
<dbReference type="EMBL" id="JAHZIK010000196">
    <property type="protein sequence ID" value="MBW7454406.1"/>
    <property type="molecule type" value="Genomic_DNA"/>
</dbReference>
<keyword evidence="2" id="KW-1185">Reference proteome</keyword>
<comment type="caution">
    <text evidence="1">The sequence shown here is derived from an EMBL/GenBank/DDBJ whole genome shotgun (WGS) entry which is preliminary data.</text>
</comment>
<evidence type="ECO:0008006" key="3">
    <source>
        <dbReference type="Google" id="ProtNLM"/>
    </source>
</evidence>
<accession>A0ABS7C0H1</accession>
<dbReference type="RefSeq" id="WP_210045758.1">
    <property type="nucleotide sequence ID" value="NZ_JBHLVU010000017.1"/>
</dbReference>
<evidence type="ECO:0000313" key="1">
    <source>
        <dbReference type="EMBL" id="MBW7454406.1"/>
    </source>
</evidence>
<name>A0ABS7C0H1_9BACL</name>